<dbReference type="PANTHER" id="PTHR38340:SF1">
    <property type="entry name" value="S-LAYER PROTEIN"/>
    <property type="match status" value="1"/>
</dbReference>
<dbReference type="InterPro" id="IPR013783">
    <property type="entry name" value="Ig-like_fold"/>
</dbReference>
<dbReference type="InterPro" id="IPR011049">
    <property type="entry name" value="Serralysin-like_metalloprot_C"/>
</dbReference>
<evidence type="ECO:0000259" key="5">
    <source>
        <dbReference type="SMART" id="SM00736"/>
    </source>
</evidence>
<feature type="domain" description="Dystroglycan-type cadherin-like" evidence="5">
    <location>
        <begin position="2198"/>
        <end position="2293"/>
    </location>
</feature>
<organism evidence="6 7">
    <name type="scientific">Suttonella indologenes</name>
    <dbReference type="NCBI Taxonomy" id="13276"/>
    <lineage>
        <taxon>Bacteria</taxon>
        <taxon>Pseudomonadati</taxon>
        <taxon>Pseudomonadota</taxon>
        <taxon>Gammaproteobacteria</taxon>
        <taxon>Cardiobacteriales</taxon>
        <taxon>Cardiobacteriaceae</taxon>
        <taxon>Suttonella</taxon>
    </lineage>
</organism>
<feature type="domain" description="Dystroglycan-type cadherin-like" evidence="5">
    <location>
        <begin position="2006"/>
        <end position="2099"/>
    </location>
</feature>
<feature type="region of interest" description="Disordered" evidence="4">
    <location>
        <begin position="1039"/>
        <end position="1070"/>
    </location>
</feature>
<dbReference type="PROSITE" id="PS00330">
    <property type="entry name" value="HEMOLYSIN_CALCIUM"/>
    <property type="match status" value="17"/>
</dbReference>
<evidence type="ECO:0000313" key="7">
    <source>
        <dbReference type="Proteomes" id="UP000254575"/>
    </source>
</evidence>
<keyword evidence="3" id="KW-0106">Calcium</keyword>
<dbReference type="OrthoDB" id="1676884at2"/>
<dbReference type="GO" id="GO:0016020">
    <property type="term" value="C:membrane"/>
    <property type="evidence" value="ECO:0007669"/>
    <property type="project" value="InterPro"/>
</dbReference>
<dbReference type="InterPro" id="IPR018511">
    <property type="entry name" value="Hemolysin-typ_Ca-bd_CS"/>
</dbReference>
<dbReference type="Proteomes" id="UP000254575">
    <property type="component" value="Unassembled WGS sequence"/>
</dbReference>
<gene>
    <name evidence="6" type="primary">cya_4</name>
    <name evidence="6" type="ORF">NCTC10717_01650</name>
</gene>
<evidence type="ECO:0000256" key="3">
    <source>
        <dbReference type="ARBA" id="ARBA00022837"/>
    </source>
</evidence>
<sequence>MGSPFMTTFDVIVKLTSSSASSLNNLVGASYDFDCERNIRGSVKSVNIISDGLYAASSGMYEEGIVRKLAKFTGALGIITFAAKVINRNEKLTWSDTLGFLSAAFTMANKFNVVGMVFSFASIGLTFIDLSEEGYPKGSNDKLCNKPPKPTSHPNIDDAERTVSPLVIDLNKGGIETTFLRNGVFFDLDNSLFAEKTAWLNRNDGFLALDLNSNGKIDNGAELFGNHTVLQDGTLAADGFAALRQYDTNADGVISAQDAIWSQLKVWQDRNYNGKTDADELSSLSDLGIASINLQAQQVHETDDANNDISHRSQVTWTDGTQSDIEDVWFKVNTADSRYTGAVDIPEDVATLPDVHGFGNVPNLQIAMSKDSKLKAMVEEYIAADEAKRESLLDALIYRWTGSEDVDPYSRDPKKIYGHVMDARQLVTLEHLTGHGYLGTWCWGERDPNPHGHAAPKLIVEYQKFANYVRAAIADQVDYGGLFSPENTNSPLIWTIVDQLLTQAYENGDETRILSLVQHMEDLGAYYGDYQTTLASHLEALSNERGGIFSALINHRYYKGTEVADKLLGTDKDEAFDGRGGNDLLQGGAGNDIYRFSGKFGDDRIYDSAGNDSIVFTDASITAQNISFTRDISSVTIHTPQGTIQLDNFFNFDGSVYQGRIEKLQFADGSTVSWEDIVETLKPNPTEQADKLYYTAETDNISALAGDDEIYAGDGANVIDAGAGNDTVYAGNDDDSITGGYGDDVLNGANGADTYHYRLGDGNDTIVDHFEATGHNNRLVLHELSKDDIQMARVNGDDLRITIKQTEHTITVKNYFNGQAITGYVFDRIEFDDNTAFETDEIRTLVQQGTEQNDTLYGYSTDDVLHGGADNDILYGNDGDDILDGGEGADRIDGGEGSDSITGGKGSDTLNGGAGDDTYIYRLGDGSDTITNKDENSGGTDTLKLEGISQAQVTAARDGNTLLLHLADGAVISVTDYFDGSDASSNAINVIAFADGQWDIAAVKEKVQISSGQNDKLYGYDRADSLDGGAGNDELYGYGGDDTLNGGEGADRIDGGAGNDSITGGKGSDTLNGGAGDDTYYYRYGDGSDTINNYGGGTDTLALQGLTPAQVTASRDGGSLILTQDNGQTITVNGYFDTHGATNAALAQITFDSSAEVWTPEIIKAKVQETTERNDKLYGYDGADALDGGAGNDQLFGYAGNDTLSGGEGNDYIDGGEGNDLLAGGEGNDTLRGSSGSDTYLYRHGDGNDTIINSGNTDGDRDTLQFADIRSDAVRAVRINDNLVLHLDNGQHITVQDYFANDAEGKDTLQSIAFADGKTWDIAAVKTLVQQGTEQADTLYGYRDADTLDGGAGDDTLYGRAGNDELHGGLGSDRLYGEDGEDRLYGDNGADSLYGGKGNDRLEGGNGNDTLSGGQGDDALLGGAGNDTYIFHSGDGHDTILHASLTDYETNTLRLQDIAPETVNLKSDGDDLLIVMNATKESVRVQGYFAEGAEKRGIDRIVFDNGTVWQESDIAQHTLHETDGDDVLVGSVFDDVIDAKGGNDSITGGKGNDTLNGGEGDDTYYYQLGDGHDTITDIAGDDRIIFGAGIRREDVSFSRVDNHLLVSVNGDAAITITDWFTDADHRIEHFQFADQTEWRIDDLKAMNIPSQFADGDDVVQGWDGIDTIDGGAGDDQLFGNGGSDTLIGGLGSDVLDGGADADTLIGGKGDDTYRIDSQDTIIEKADEGYDTVETDSSFTLVNTNLEAVTLLGDKDADATGNDADNRLTGNSGNNRLDGGAGADIMQGGAGDDYYVVDRYDSVAQDSSWSSYLVAGDKVIEAADGGIDTIERHADPFIISKDSMGNPVNTGQYADLEDNVENLILKGSAAAAYGNALDNDIVLNAADNIVNARGGNDTIHYQIGGGKDEMNFLDNTAARDSLHISGVNDKDANVRRSGDDIVITFNHDAHDQITLKDHFKASTNHGSSVYDSKVDSIVFDDNGREWTTDYLEYLAQGGTHSTAPTAVNNTRLNAIEAETLTANLNDYFTDREGDALHFTVSTADGSALPDWLHIDLATGAISGKPPIGAADLTLNVTASEASSLSASTTVDLVIADNQAPRRLRHPDDIAVTEAVAFTISLPDNLFADPEGHALSYTLTAQDGTALPAWLQFDADTRTLSGTAPADVSTLGLRLQATDAANLHSETAFALNIAPNQAPVLVLPYNDIRINEGENLQQILDLSRFNDPEGSSLTFTLTQSNGDALPAWLSFDEQTGQLSGQAPLGSQDLSLKIQAQDSAGKRSADNFDLHINAAPQLQGDLGAQAAAEGKTWRYYLPLWQFKDPENGALSYRITMNDGAELPSWMHYDEYTHAITAEVPIGQDDFTLSITATDAYGLSKTGSIPVSITHTDRELHTPWNGGTVIGESGNDKLYGSWFNDVLSGGKGDDTLIGLIGSDLLIGGKGNDLLQGGLGSDTYQYQKGDGQDIIDDEGGVNDTLILQNYRLEDIRLERKNNDQILHFAGSDDTITIKDRYAAADKGRIEHFVFDNETMDYRGFEAKVQAYSAGGNRDANDRSAAQANQLVNAMASFGSGAAAPADAPNSLGADAALLAAGAVNDPNRIGG</sequence>
<keyword evidence="2" id="KW-0964">Secreted</keyword>
<reference evidence="6 7" key="1">
    <citation type="submission" date="2018-06" db="EMBL/GenBank/DDBJ databases">
        <authorList>
            <consortium name="Pathogen Informatics"/>
            <person name="Doyle S."/>
        </authorList>
    </citation>
    <scope>NUCLEOTIDE SEQUENCE [LARGE SCALE GENOMIC DNA]</scope>
    <source>
        <strain evidence="6 7">NCTC10717</strain>
    </source>
</reference>
<feature type="region of interest" description="Disordered" evidence="4">
    <location>
        <begin position="139"/>
        <end position="158"/>
    </location>
</feature>
<dbReference type="SUPFAM" id="SSF51120">
    <property type="entry name" value="beta-Roll"/>
    <property type="match status" value="10"/>
</dbReference>
<dbReference type="Pfam" id="PF06594">
    <property type="entry name" value="HCBP_related"/>
    <property type="match status" value="4"/>
</dbReference>
<dbReference type="InterPro" id="IPR006644">
    <property type="entry name" value="Cadg"/>
</dbReference>
<evidence type="ECO:0000313" key="6">
    <source>
        <dbReference type="EMBL" id="SUO97847.1"/>
    </source>
</evidence>
<keyword evidence="7" id="KW-1185">Reference proteome</keyword>
<dbReference type="InterPro" id="IPR050557">
    <property type="entry name" value="RTX_toxin/Mannuronan_C5-epim"/>
</dbReference>
<dbReference type="SUPFAM" id="SSF49313">
    <property type="entry name" value="Cadherin-like"/>
    <property type="match status" value="4"/>
</dbReference>
<dbReference type="InterPro" id="IPR010566">
    <property type="entry name" value="Haemolys_ca-bd"/>
</dbReference>
<dbReference type="SMART" id="SM00736">
    <property type="entry name" value="CADG"/>
    <property type="match status" value="4"/>
</dbReference>
<evidence type="ECO:0000256" key="2">
    <source>
        <dbReference type="ARBA" id="ARBA00022525"/>
    </source>
</evidence>
<feature type="domain" description="Dystroglycan-type cadherin-like" evidence="5">
    <location>
        <begin position="2107"/>
        <end position="2197"/>
    </location>
</feature>
<dbReference type="PRINTS" id="PR00313">
    <property type="entry name" value="CABNDNGRPT"/>
</dbReference>
<dbReference type="Gene3D" id="2.60.40.10">
    <property type="entry name" value="Immunoglobulins"/>
    <property type="match status" value="4"/>
</dbReference>
<dbReference type="InterPro" id="IPR015919">
    <property type="entry name" value="Cadherin-like_sf"/>
</dbReference>
<protein>
    <submittedName>
        <fullName evidence="6">Cyclolysin</fullName>
    </submittedName>
</protein>
<dbReference type="Pfam" id="PF00353">
    <property type="entry name" value="HemolysinCabind"/>
    <property type="match status" value="17"/>
</dbReference>
<feature type="domain" description="Dystroglycan-type cadherin-like" evidence="5">
    <location>
        <begin position="2294"/>
        <end position="2395"/>
    </location>
</feature>
<dbReference type="Gene3D" id="2.150.10.10">
    <property type="entry name" value="Serralysin-like metalloprotease, C-terminal"/>
    <property type="match status" value="11"/>
</dbReference>
<proteinExistence type="predicted"/>
<dbReference type="PANTHER" id="PTHR38340">
    <property type="entry name" value="S-LAYER PROTEIN"/>
    <property type="match status" value="1"/>
</dbReference>
<feature type="region of interest" description="Disordered" evidence="4">
    <location>
        <begin position="884"/>
        <end position="910"/>
    </location>
</feature>
<name>A0A380N248_9GAMM</name>
<accession>A0A380N248</accession>
<dbReference type="InterPro" id="IPR001343">
    <property type="entry name" value="Hemolysn_Ca-bd"/>
</dbReference>
<dbReference type="GO" id="GO:0005576">
    <property type="term" value="C:extracellular region"/>
    <property type="evidence" value="ECO:0007669"/>
    <property type="project" value="UniProtKB-SubCell"/>
</dbReference>
<dbReference type="Pfam" id="PF05345">
    <property type="entry name" value="He_PIG"/>
    <property type="match status" value="3"/>
</dbReference>
<evidence type="ECO:0000256" key="4">
    <source>
        <dbReference type="SAM" id="MobiDB-lite"/>
    </source>
</evidence>
<dbReference type="EMBL" id="UHIA01000004">
    <property type="protein sequence ID" value="SUO97847.1"/>
    <property type="molecule type" value="Genomic_DNA"/>
</dbReference>
<comment type="subcellular location">
    <subcellularLocation>
        <location evidence="1">Secreted</location>
    </subcellularLocation>
</comment>
<feature type="region of interest" description="Disordered" evidence="4">
    <location>
        <begin position="1395"/>
        <end position="1418"/>
    </location>
</feature>
<dbReference type="GO" id="GO:0005509">
    <property type="term" value="F:calcium ion binding"/>
    <property type="evidence" value="ECO:0007669"/>
    <property type="project" value="InterPro"/>
</dbReference>
<evidence type="ECO:0000256" key="1">
    <source>
        <dbReference type="ARBA" id="ARBA00004613"/>
    </source>
</evidence>